<dbReference type="InterPro" id="IPR018228">
    <property type="entry name" value="DNase_TatD-rel_CS"/>
</dbReference>
<feature type="binding site" evidence="4">
    <location>
        <position position="14"/>
    </location>
    <ligand>
        <name>a divalent metal cation</name>
        <dbReference type="ChEBI" id="CHEBI:60240"/>
        <label>1</label>
    </ligand>
</feature>
<feature type="binding site" evidence="4">
    <location>
        <position position="164"/>
    </location>
    <ligand>
        <name>a divalent metal cation</name>
        <dbReference type="ChEBI" id="CHEBI:60240"/>
        <label>2</label>
    </ligand>
</feature>
<comment type="caution">
    <text evidence="5">The sequence shown here is derived from an EMBL/GenBank/DDBJ whole genome shotgun (WGS) entry which is preliminary data.</text>
</comment>
<comment type="similarity">
    <text evidence="1">Belongs to the metallo-dependent hydrolases superfamily. TatD-type hydrolase family.</text>
</comment>
<feature type="binding site" evidence="4">
    <location>
        <position position="140"/>
    </location>
    <ligand>
        <name>a divalent metal cation</name>
        <dbReference type="ChEBI" id="CHEBI:60240"/>
        <label>2</label>
    </ligand>
</feature>
<sequence>MNGSSLSLVDTHCHFDFSPFNDTQKELASAQKAGVHSIIIPSIGESNWYHTQQLAEQYSPLYYALGLHPYFIGQHNDNALEQLRVCLDSRTEKCVAVGECGLDFMLDDNRLIPELIDKQFRLFDAQIQLAIEYELPLILHARRSHDKVLQRLRHFRPKKGGVIHAFSGSYQLAMEYVKLGFYIGVGGVITYPRAKKTRDTIARLPISSLLLETDAPDMPLSGFQGQANHPSQVLGVFESLCLLRKEDKSELERCLFHNSCELFAIQL</sequence>
<dbReference type="Proteomes" id="UP000252479">
    <property type="component" value="Unassembled WGS sequence"/>
</dbReference>
<evidence type="ECO:0000256" key="2">
    <source>
        <dbReference type="ARBA" id="ARBA00022723"/>
    </source>
</evidence>
<keyword evidence="6" id="KW-1185">Reference proteome</keyword>
<dbReference type="GeneID" id="303189093"/>
<dbReference type="Gene3D" id="3.20.20.140">
    <property type="entry name" value="Metal-dependent hydrolases"/>
    <property type="match status" value="1"/>
</dbReference>
<name>A0A368LPL6_9VIBR</name>
<dbReference type="SUPFAM" id="SSF51556">
    <property type="entry name" value="Metallo-dependent hydrolases"/>
    <property type="match status" value="1"/>
</dbReference>
<gene>
    <name evidence="5" type="ORF">CIK83_09175</name>
</gene>
<keyword evidence="3" id="KW-0378">Hydrolase</keyword>
<dbReference type="GO" id="GO:0016788">
    <property type="term" value="F:hydrolase activity, acting on ester bonds"/>
    <property type="evidence" value="ECO:0007669"/>
    <property type="project" value="InterPro"/>
</dbReference>
<dbReference type="PROSITE" id="PS01091">
    <property type="entry name" value="TATD_3"/>
    <property type="match status" value="1"/>
</dbReference>
<keyword evidence="2 4" id="KW-0479">Metal-binding</keyword>
<reference evidence="5 6" key="1">
    <citation type="journal article" date="2017" name="Elife">
        <title>Extensive horizontal gene transfer in cheese-associated bacteria.</title>
        <authorList>
            <person name="Bonham K.S."/>
            <person name="Wolfe B.E."/>
            <person name="Dutton R.J."/>
        </authorList>
    </citation>
    <scope>NUCLEOTIDE SEQUENCE [LARGE SCALE GENOMIC DNA]</scope>
    <source>
        <strain evidence="5 6">JB196</strain>
    </source>
</reference>
<evidence type="ECO:0000313" key="5">
    <source>
        <dbReference type="EMBL" id="RCS73755.1"/>
    </source>
</evidence>
<organism evidence="5 6">
    <name type="scientific">Vibrio casei</name>
    <dbReference type="NCBI Taxonomy" id="673372"/>
    <lineage>
        <taxon>Bacteria</taxon>
        <taxon>Pseudomonadati</taxon>
        <taxon>Pseudomonadota</taxon>
        <taxon>Gammaproteobacteria</taxon>
        <taxon>Vibrionales</taxon>
        <taxon>Vibrionaceae</taxon>
        <taxon>Vibrio</taxon>
    </lineage>
</organism>
<dbReference type="PROSITE" id="PS01137">
    <property type="entry name" value="TATD_1"/>
    <property type="match status" value="1"/>
</dbReference>
<evidence type="ECO:0000256" key="3">
    <source>
        <dbReference type="ARBA" id="ARBA00022801"/>
    </source>
</evidence>
<evidence type="ECO:0000256" key="4">
    <source>
        <dbReference type="PIRSR" id="PIRSR005902-1"/>
    </source>
</evidence>
<dbReference type="AlphaFoldDB" id="A0A368LPL6"/>
<feature type="binding site" evidence="4">
    <location>
        <position position="214"/>
    </location>
    <ligand>
        <name>a divalent metal cation</name>
        <dbReference type="ChEBI" id="CHEBI:60240"/>
        <label>1</label>
    </ligand>
</feature>
<dbReference type="OrthoDB" id="9810005at2"/>
<feature type="binding site" evidence="4">
    <location>
        <position position="12"/>
    </location>
    <ligand>
        <name>a divalent metal cation</name>
        <dbReference type="ChEBI" id="CHEBI:60240"/>
        <label>1</label>
    </ligand>
</feature>
<dbReference type="Pfam" id="PF01026">
    <property type="entry name" value="TatD_DNase"/>
    <property type="match status" value="1"/>
</dbReference>
<feature type="binding site" evidence="4">
    <location>
        <position position="99"/>
    </location>
    <ligand>
        <name>a divalent metal cation</name>
        <dbReference type="ChEBI" id="CHEBI:60240"/>
        <label>1</label>
    </ligand>
</feature>
<dbReference type="GO" id="GO:0005829">
    <property type="term" value="C:cytosol"/>
    <property type="evidence" value="ECO:0007669"/>
    <property type="project" value="TreeGrafter"/>
</dbReference>
<dbReference type="RefSeq" id="WP_086961527.1">
    <property type="nucleotide sequence ID" value="NZ_AP018680.1"/>
</dbReference>
<dbReference type="PIRSF" id="PIRSF005902">
    <property type="entry name" value="DNase_TatD"/>
    <property type="match status" value="1"/>
</dbReference>
<dbReference type="GO" id="GO:0046872">
    <property type="term" value="F:metal ion binding"/>
    <property type="evidence" value="ECO:0007669"/>
    <property type="project" value="UniProtKB-KW"/>
</dbReference>
<evidence type="ECO:0000313" key="6">
    <source>
        <dbReference type="Proteomes" id="UP000252479"/>
    </source>
</evidence>
<dbReference type="EMBL" id="QPGL01000001">
    <property type="protein sequence ID" value="RCS73755.1"/>
    <property type="molecule type" value="Genomic_DNA"/>
</dbReference>
<dbReference type="FunFam" id="3.20.20.140:FF:000005">
    <property type="entry name" value="TatD family hydrolase"/>
    <property type="match status" value="1"/>
</dbReference>
<accession>A0A368LPL6</accession>
<dbReference type="InterPro" id="IPR032466">
    <property type="entry name" value="Metal_Hydrolase"/>
</dbReference>
<dbReference type="InterPro" id="IPR001130">
    <property type="entry name" value="TatD-like"/>
</dbReference>
<dbReference type="CDD" id="cd01310">
    <property type="entry name" value="TatD_DNAse"/>
    <property type="match status" value="1"/>
</dbReference>
<dbReference type="PANTHER" id="PTHR46124">
    <property type="entry name" value="D-AMINOACYL-TRNA DEACYLASE"/>
    <property type="match status" value="1"/>
</dbReference>
<protein>
    <submittedName>
        <fullName evidence="5">TatD family deoxyribonuclease</fullName>
    </submittedName>
</protein>
<evidence type="ECO:0000256" key="1">
    <source>
        <dbReference type="ARBA" id="ARBA00009275"/>
    </source>
</evidence>
<proteinExistence type="inferred from homology"/>
<dbReference type="PANTHER" id="PTHR46124:SF3">
    <property type="entry name" value="HYDROLASE"/>
    <property type="match status" value="1"/>
</dbReference>